<accession>A0A0R1QME3</accession>
<keyword evidence="2" id="KW-1185">Reference proteome</keyword>
<dbReference type="EMBL" id="AZEU01000240">
    <property type="protein sequence ID" value="KRL41896.1"/>
    <property type="molecule type" value="Genomic_DNA"/>
</dbReference>
<evidence type="ECO:0000313" key="1">
    <source>
        <dbReference type="EMBL" id="KRL41896.1"/>
    </source>
</evidence>
<reference evidence="1 2" key="1">
    <citation type="journal article" date="2015" name="Genome Announc.">
        <title>Expanding the biotechnology potential of lactobacilli through comparative genomics of 213 strains and associated genera.</title>
        <authorList>
            <person name="Sun Z."/>
            <person name="Harris H.M."/>
            <person name="McCann A."/>
            <person name="Guo C."/>
            <person name="Argimon S."/>
            <person name="Zhang W."/>
            <person name="Yang X."/>
            <person name="Jeffery I.B."/>
            <person name="Cooney J.C."/>
            <person name="Kagawa T.F."/>
            <person name="Liu W."/>
            <person name="Song Y."/>
            <person name="Salvetti E."/>
            <person name="Wrobel A."/>
            <person name="Rasinkangas P."/>
            <person name="Parkhill J."/>
            <person name="Rea M.C."/>
            <person name="O'Sullivan O."/>
            <person name="Ritari J."/>
            <person name="Douillard F.P."/>
            <person name="Paul Ross R."/>
            <person name="Yang R."/>
            <person name="Briner A.E."/>
            <person name="Felis G.E."/>
            <person name="de Vos W.M."/>
            <person name="Barrangou R."/>
            <person name="Klaenhammer T.R."/>
            <person name="Caufield P.W."/>
            <person name="Cui Y."/>
            <person name="Zhang H."/>
            <person name="O'Toole P.W."/>
        </authorList>
    </citation>
    <scope>NUCLEOTIDE SEQUENCE [LARGE SCALE GENOMIC DNA]</scope>
    <source>
        <strain evidence="1 2">DSM 13343</strain>
    </source>
</reference>
<dbReference type="AlphaFoldDB" id="A0A0R1QME3"/>
<organism evidence="1 2">
    <name type="scientific">Lacticaseibacillus manihotivorans DSM 13343 = JCM 12514</name>
    <dbReference type="NCBI Taxonomy" id="1423769"/>
    <lineage>
        <taxon>Bacteria</taxon>
        <taxon>Bacillati</taxon>
        <taxon>Bacillota</taxon>
        <taxon>Bacilli</taxon>
        <taxon>Lactobacillales</taxon>
        <taxon>Lactobacillaceae</taxon>
        <taxon>Lacticaseibacillus</taxon>
    </lineage>
</organism>
<proteinExistence type="predicted"/>
<dbReference type="Proteomes" id="UP000051790">
    <property type="component" value="Unassembled WGS sequence"/>
</dbReference>
<gene>
    <name evidence="1" type="ORF">FD01_GL002093</name>
</gene>
<dbReference type="PATRIC" id="fig|1423769.4.peg.2250"/>
<comment type="caution">
    <text evidence="1">The sequence shown here is derived from an EMBL/GenBank/DDBJ whole genome shotgun (WGS) entry which is preliminary data.</text>
</comment>
<evidence type="ECO:0000313" key="2">
    <source>
        <dbReference type="Proteomes" id="UP000051790"/>
    </source>
</evidence>
<dbReference type="RefSeq" id="WP_054716174.1">
    <property type="nucleotide sequence ID" value="NZ_AZEU01000240.1"/>
</dbReference>
<dbReference type="OrthoDB" id="2322427at2"/>
<protein>
    <submittedName>
        <fullName evidence="1">Uncharacterized protein</fullName>
    </submittedName>
</protein>
<name>A0A0R1QME3_9LACO</name>
<sequence length="69" mass="7957">MADTEDTLISRLGTLHQQLEQLENVDYMTAYYKGYSTQGDDLETIKEKIITVNAQIQRTEDQLATLDFQ</sequence>